<dbReference type="Pfam" id="PF01035">
    <property type="entry name" value="DNA_binding_1"/>
    <property type="match status" value="1"/>
</dbReference>
<sequence length="122" mass="13857">MASASQRVEDHSQEERFRRIWEVVEGIPEGCVLNYGEVARLAGLPGRARLVGRALARAPKKRALPWHRVVNAQGRISFAADSVRGQRQRRLLEDEGVEFDGEVIDLERFSPERAIDRLLWGP</sequence>
<dbReference type="Proteomes" id="UP000484885">
    <property type="component" value="Unassembled WGS sequence"/>
</dbReference>
<evidence type="ECO:0000313" key="4">
    <source>
        <dbReference type="Proteomes" id="UP000484885"/>
    </source>
</evidence>
<dbReference type="InterPro" id="IPR036217">
    <property type="entry name" value="MethylDNA_cys_MeTrfase_DNAb"/>
</dbReference>
<name>A0A845V2Q8_9GAMM</name>
<feature type="domain" description="Methylated-DNA-[protein]-cysteine S-methyltransferase DNA binding" evidence="2">
    <location>
        <begin position="17"/>
        <end position="97"/>
    </location>
</feature>
<accession>A0A845V2Q8</accession>
<evidence type="ECO:0000256" key="1">
    <source>
        <dbReference type="ARBA" id="ARBA00022763"/>
    </source>
</evidence>
<dbReference type="GO" id="GO:0008168">
    <property type="term" value="F:methyltransferase activity"/>
    <property type="evidence" value="ECO:0007669"/>
    <property type="project" value="UniProtKB-KW"/>
</dbReference>
<organism evidence="3 4">
    <name type="scientific">Wenzhouxiangella limi</name>
    <dbReference type="NCBI Taxonomy" id="2707351"/>
    <lineage>
        <taxon>Bacteria</taxon>
        <taxon>Pseudomonadati</taxon>
        <taxon>Pseudomonadota</taxon>
        <taxon>Gammaproteobacteria</taxon>
        <taxon>Chromatiales</taxon>
        <taxon>Wenzhouxiangellaceae</taxon>
        <taxon>Wenzhouxiangella</taxon>
    </lineage>
</organism>
<dbReference type="InterPro" id="IPR052520">
    <property type="entry name" value="ATL_DNA_repair"/>
</dbReference>
<proteinExistence type="predicted"/>
<evidence type="ECO:0000313" key="3">
    <source>
        <dbReference type="EMBL" id="NDY96550.1"/>
    </source>
</evidence>
<protein>
    <submittedName>
        <fullName evidence="3">Cysteine methyltransferase</fullName>
    </submittedName>
</protein>
<dbReference type="GO" id="GO:0006281">
    <property type="term" value="P:DNA repair"/>
    <property type="evidence" value="ECO:0007669"/>
    <property type="project" value="InterPro"/>
</dbReference>
<dbReference type="PANTHER" id="PTHR42942">
    <property type="entry name" value="6-O-METHYLGUANINE DNA METHYLTRANSFERASE"/>
    <property type="match status" value="1"/>
</dbReference>
<keyword evidence="1" id="KW-0227">DNA damage</keyword>
<dbReference type="CDD" id="cd06445">
    <property type="entry name" value="ATase"/>
    <property type="match status" value="1"/>
</dbReference>
<keyword evidence="4" id="KW-1185">Reference proteome</keyword>
<reference evidence="3 4" key="1">
    <citation type="submission" date="2020-02" db="EMBL/GenBank/DDBJ databases">
        <authorList>
            <person name="Zhang X.-Y."/>
        </authorList>
    </citation>
    <scope>NUCLEOTIDE SEQUENCE [LARGE SCALE GENOMIC DNA]</scope>
    <source>
        <strain evidence="3 4">C33</strain>
    </source>
</reference>
<dbReference type="InterPro" id="IPR014048">
    <property type="entry name" value="MethylDNA_cys_MeTrfase_DNA-bd"/>
</dbReference>
<dbReference type="PANTHER" id="PTHR42942:SF1">
    <property type="entry name" value="ALKYLTRANSFERASE-LIKE PROTEIN 1"/>
    <property type="match status" value="1"/>
</dbReference>
<dbReference type="AlphaFoldDB" id="A0A845V2Q8"/>
<comment type="caution">
    <text evidence="3">The sequence shown here is derived from an EMBL/GenBank/DDBJ whole genome shotgun (WGS) entry which is preliminary data.</text>
</comment>
<keyword evidence="3" id="KW-0808">Transferase</keyword>
<dbReference type="EMBL" id="JAAGSC010000043">
    <property type="protein sequence ID" value="NDY96550.1"/>
    <property type="molecule type" value="Genomic_DNA"/>
</dbReference>
<dbReference type="SUPFAM" id="SSF46767">
    <property type="entry name" value="Methylated DNA-protein cysteine methyltransferase, C-terminal domain"/>
    <property type="match status" value="1"/>
</dbReference>
<dbReference type="Gene3D" id="1.10.10.10">
    <property type="entry name" value="Winged helix-like DNA-binding domain superfamily/Winged helix DNA-binding domain"/>
    <property type="match status" value="1"/>
</dbReference>
<gene>
    <name evidence="3" type="ORF">G3I74_12490</name>
</gene>
<dbReference type="RefSeq" id="WP_164211941.1">
    <property type="nucleotide sequence ID" value="NZ_JAAGSC010000043.1"/>
</dbReference>
<dbReference type="InterPro" id="IPR036388">
    <property type="entry name" value="WH-like_DNA-bd_sf"/>
</dbReference>
<evidence type="ECO:0000259" key="2">
    <source>
        <dbReference type="Pfam" id="PF01035"/>
    </source>
</evidence>
<dbReference type="GO" id="GO:0032259">
    <property type="term" value="P:methylation"/>
    <property type="evidence" value="ECO:0007669"/>
    <property type="project" value="UniProtKB-KW"/>
</dbReference>
<keyword evidence="3" id="KW-0489">Methyltransferase</keyword>